<organism evidence="1 2">
    <name type="scientific">Coccomyxa subellipsoidea</name>
    <dbReference type="NCBI Taxonomy" id="248742"/>
    <lineage>
        <taxon>Eukaryota</taxon>
        <taxon>Viridiplantae</taxon>
        <taxon>Chlorophyta</taxon>
        <taxon>core chlorophytes</taxon>
        <taxon>Trebouxiophyceae</taxon>
        <taxon>Trebouxiophyceae incertae sedis</taxon>
        <taxon>Coccomyxaceae</taxon>
        <taxon>Coccomyxa</taxon>
    </lineage>
</organism>
<dbReference type="Proteomes" id="UP001491310">
    <property type="component" value="Unassembled WGS sequence"/>
</dbReference>
<comment type="caution">
    <text evidence="1">The sequence shown here is derived from an EMBL/GenBank/DDBJ whole genome shotgun (WGS) entry which is preliminary data.</text>
</comment>
<evidence type="ECO:0000313" key="1">
    <source>
        <dbReference type="EMBL" id="KAK9908053.1"/>
    </source>
</evidence>
<accession>A0ABR2YMD3</accession>
<dbReference type="Pfam" id="PF01947">
    <property type="entry name" value="Rv2949c-like"/>
    <property type="match status" value="1"/>
</dbReference>
<dbReference type="EMBL" id="JALJOT010000008">
    <property type="protein sequence ID" value="KAK9908053.1"/>
    <property type="molecule type" value="Genomic_DNA"/>
</dbReference>
<protein>
    <recommendedName>
        <fullName evidence="3">DUF564-domain-containing protein</fullName>
    </recommendedName>
</protein>
<dbReference type="NCBIfam" id="NF037993">
    <property type="entry name" value="cyano_chori_ly"/>
    <property type="match status" value="1"/>
</dbReference>
<dbReference type="InterPro" id="IPR028978">
    <property type="entry name" value="Chorismate_lyase_/UTRA_dom_sf"/>
</dbReference>
<sequence length="255" mass="29054">MSGCALNQSLHNSQRSNLLVSKSPIVVKTPARPASNRRPTRLVTRSAILMPAEHGTDWRHSMQKPLLWQGSWKQAADYGLSPALSPTWRVALLSDGSVTRHLQLMTGDRVETEALDQEDIGWDTAGLPENVAVVPGPRTQRELHLNCKGKVLVCATSWWNTAEIKSYLGQTQKPIWVNLSANRTELYREITNVYCGFSPDMERRFGHKGPFWGREYIFWHNNQPLTLIHEIFSPALEEYLGPMKVPHMDRRFNGW</sequence>
<dbReference type="InterPro" id="IPR002800">
    <property type="entry name" value="Rv2949c-like"/>
</dbReference>
<dbReference type="SUPFAM" id="SSF64288">
    <property type="entry name" value="Chorismate lyase-like"/>
    <property type="match status" value="1"/>
</dbReference>
<proteinExistence type="predicted"/>
<name>A0ABR2YMD3_9CHLO</name>
<dbReference type="InterPro" id="IPR048022">
    <property type="entry name" value="Ch_lyase_cyan"/>
</dbReference>
<gene>
    <name evidence="1" type="ORF">WJX75_002184</name>
</gene>
<reference evidence="1 2" key="1">
    <citation type="journal article" date="2024" name="Nat. Commun.">
        <title>Phylogenomics reveals the evolutionary origins of lichenization in chlorophyte algae.</title>
        <authorList>
            <person name="Puginier C."/>
            <person name="Libourel C."/>
            <person name="Otte J."/>
            <person name="Skaloud P."/>
            <person name="Haon M."/>
            <person name="Grisel S."/>
            <person name="Petersen M."/>
            <person name="Berrin J.G."/>
            <person name="Delaux P.M."/>
            <person name="Dal Grande F."/>
            <person name="Keller J."/>
        </authorList>
    </citation>
    <scope>NUCLEOTIDE SEQUENCE [LARGE SCALE GENOMIC DNA]</scope>
    <source>
        <strain evidence="1 2">SAG 216-7</strain>
    </source>
</reference>
<evidence type="ECO:0000313" key="2">
    <source>
        <dbReference type="Proteomes" id="UP001491310"/>
    </source>
</evidence>
<evidence type="ECO:0008006" key="3">
    <source>
        <dbReference type="Google" id="ProtNLM"/>
    </source>
</evidence>
<dbReference type="Gene3D" id="3.40.1410.10">
    <property type="entry name" value="Chorismate lyase-like"/>
    <property type="match status" value="1"/>
</dbReference>
<keyword evidence="2" id="KW-1185">Reference proteome</keyword>